<comment type="caution">
    <text evidence="10">The sequence shown here is derived from an EMBL/GenBank/DDBJ whole genome shotgun (WGS) entry which is preliminary data.</text>
</comment>
<dbReference type="Pfam" id="PF22629">
    <property type="entry name" value="ACT_AHAS_ss"/>
    <property type="match status" value="1"/>
</dbReference>
<evidence type="ECO:0000256" key="6">
    <source>
        <dbReference type="ARBA" id="ARBA00023304"/>
    </source>
</evidence>
<dbReference type="Pfam" id="PF10369">
    <property type="entry name" value="ALS_ss_C"/>
    <property type="match status" value="1"/>
</dbReference>
<evidence type="ECO:0000313" key="11">
    <source>
        <dbReference type="Proteomes" id="UP000824242"/>
    </source>
</evidence>
<evidence type="ECO:0000259" key="9">
    <source>
        <dbReference type="PROSITE" id="PS51671"/>
    </source>
</evidence>
<dbReference type="Proteomes" id="UP000824242">
    <property type="component" value="Unassembled WGS sequence"/>
</dbReference>
<dbReference type="InterPro" id="IPR027271">
    <property type="entry name" value="Acetolactate_synth/TF_NikR_C"/>
</dbReference>
<dbReference type="InterPro" id="IPR039557">
    <property type="entry name" value="AHAS_ACT"/>
</dbReference>
<dbReference type="PANTHER" id="PTHR30239:SF0">
    <property type="entry name" value="ACETOLACTATE SYNTHASE SMALL SUBUNIT 1, CHLOROPLASTIC"/>
    <property type="match status" value="1"/>
</dbReference>
<evidence type="ECO:0000256" key="8">
    <source>
        <dbReference type="RuleBase" id="RU368092"/>
    </source>
</evidence>
<keyword evidence="8 10" id="KW-0808">Transferase</keyword>
<dbReference type="InterPro" id="IPR045865">
    <property type="entry name" value="ACT-like_dom_sf"/>
</dbReference>
<dbReference type="CDD" id="cd04878">
    <property type="entry name" value="ACT_AHAS"/>
    <property type="match status" value="1"/>
</dbReference>
<evidence type="ECO:0000313" key="10">
    <source>
        <dbReference type="EMBL" id="HIR46957.1"/>
    </source>
</evidence>
<evidence type="ECO:0000256" key="4">
    <source>
        <dbReference type="ARBA" id="ARBA00011744"/>
    </source>
</evidence>
<gene>
    <name evidence="10" type="primary">ilvN</name>
    <name evidence="10" type="ORF">IAB89_04770</name>
</gene>
<dbReference type="InterPro" id="IPR004789">
    <property type="entry name" value="Acetalactate_synth_ssu"/>
</dbReference>
<name>A0A9D1AMQ6_9FIRM</name>
<dbReference type="SUPFAM" id="SSF55021">
    <property type="entry name" value="ACT-like"/>
    <property type="match status" value="2"/>
</dbReference>
<dbReference type="PROSITE" id="PS51671">
    <property type="entry name" value="ACT"/>
    <property type="match status" value="1"/>
</dbReference>
<evidence type="ECO:0000256" key="5">
    <source>
        <dbReference type="ARBA" id="ARBA00022605"/>
    </source>
</evidence>
<evidence type="ECO:0000256" key="2">
    <source>
        <dbReference type="ARBA" id="ARBA00005025"/>
    </source>
</evidence>
<comment type="pathway">
    <text evidence="2 8">Amino-acid biosynthesis; L-valine biosynthesis; L-valine from pyruvate: step 1/4.</text>
</comment>
<accession>A0A9D1AMQ6</accession>
<reference evidence="10" key="2">
    <citation type="journal article" date="2021" name="PeerJ">
        <title>Extensive microbial diversity within the chicken gut microbiome revealed by metagenomics and culture.</title>
        <authorList>
            <person name="Gilroy R."/>
            <person name="Ravi A."/>
            <person name="Getino M."/>
            <person name="Pursley I."/>
            <person name="Horton D.L."/>
            <person name="Alikhan N.F."/>
            <person name="Baker D."/>
            <person name="Gharbi K."/>
            <person name="Hall N."/>
            <person name="Watson M."/>
            <person name="Adriaenssens E.M."/>
            <person name="Foster-Nyarko E."/>
            <person name="Jarju S."/>
            <person name="Secka A."/>
            <person name="Antonio M."/>
            <person name="Oren A."/>
            <person name="Chaudhuri R.R."/>
            <person name="La Ragione R."/>
            <person name="Hildebrand F."/>
            <person name="Pallen M.J."/>
        </authorList>
    </citation>
    <scope>NUCLEOTIDE SEQUENCE</scope>
    <source>
        <strain evidence="10">ChiSxjej1B13-7958</strain>
    </source>
</reference>
<dbReference type="Gene3D" id="3.30.70.260">
    <property type="match status" value="1"/>
</dbReference>
<protein>
    <recommendedName>
        <fullName evidence="8">Acetolactate synthase small subunit</fullName>
        <shortName evidence="8">AHAS</shortName>
        <shortName evidence="8">ALS</shortName>
        <ecNumber evidence="8">2.2.1.6</ecNumber>
    </recommendedName>
    <alternativeName>
        <fullName evidence="8">Acetohydroxy-acid synthase small subunit</fullName>
    </alternativeName>
</protein>
<comment type="function">
    <text evidence="8">Catalyzes the conversion of 2 pyruvate molecules into acetolactate in the first common step of the biosynthetic pathway of the branched-amino acids such as leucine, isoleucine, and valine.</text>
</comment>
<dbReference type="GO" id="GO:0003984">
    <property type="term" value="F:acetolactate synthase activity"/>
    <property type="evidence" value="ECO:0007669"/>
    <property type="project" value="UniProtKB-UniRule"/>
</dbReference>
<organism evidence="10 11">
    <name type="scientific">Candidatus Caccousia avicola</name>
    <dbReference type="NCBI Taxonomy" id="2840721"/>
    <lineage>
        <taxon>Bacteria</taxon>
        <taxon>Bacillati</taxon>
        <taxon>Bacillota</taxon>
        <taxon>Clostridia</taxon>
        <taxon>Eubacteriales</taxon>
        <taxon>Oscillospiraceae</taxon>
        <taxon>Oscillospiraceae incertae sedis</taxon>
        <taxon>Candidatus Caccousia</taxon>
    </lineage>
</organism>
<dbReference type="EMBL" id="DVGZ01000047">
    <property type="protein sequence ID" value="HIR46957.1"/>
    <property type="molecule type" value="Genomic_DNA"/>
</dbReference>
<comment type="similarity">
    <text evidence="3 8">Belongs to the acetolactate synthase small subunit family.</text>
</comment>
<dbReference type="GO" id="GO:1990610">
    <property type="term" value="F:acetolactate synthase regulator activity"/>
    <property type="evidence" value="ECO:0007669"/>
    <property type="project" value="UniProtKB-UniRule"/>
</dbReference>
<feature type="domain" description="ACT" evidence="9">
    <location>
        <begin position="4"/>
        <end position="78"/>
    </location>
</feature>
<dbReference type="PANTHER" id="PTHR30239">
    <property type="entry name" value="ACETOLACTATE SYNTHASE SMALL SUBUNIT"/>
    <property type="match status" value="1"/>
</dbReference>
<reference evidence="10" key="1">
    <citation type="submission" date="2020-10" db="EMBL/GenBank/DDBJ databases">
        <authorList>
            <person name="Gilroy R."/>
        </authorList>
    </citation>
    <scope>NUCLEOTIDE SEQUENCE</scope>
    <source>
        <strain evidence="10">ChiSxjej1B13-7958</strain>
    </source>
</reference>
<dbReference type="GO" id="GO:0005829">
    <property type="term" value="C:cytosol"/>
    <property type="evidence" value="ECO:0007669"/>
    <property type="project" value="TreeGrafter"/>
</dbReference>
<dbReference type="GO" id="GO:0009099">
    <property type="term" value="P:L-valine biosynthetic process"/>
    <property type="evidence" value="ECO:0007669"/>
    <property type="project" value="UniProtKB-UniRule"/>
</dbReference>
<dbReference type="InterPro" id="IPR054480">
    <property type="entry name" value="AHAS_small-like_ACT"/>
</dbReference>
<keyword evidence="5 8" id="KW-0028">Amino-acid biosynthesis</keyword>
<dbReference type="NCBIfam" id="TIGR00119">
    <property type="entry name" value="acolac_sm"/>
    <property type="match status" value="1"/>
</dbReference>
<dbReference type="GO" id="GO:0009097">
    <property type="term" value="P:isoleucine biosynthetic process"/>
    <property type="evidence" value="ECO:0007669"/>
    <property type="project" value="UniProtKB-UniRule"/>
</dbReference>
<evidence type="ECO:0000256" key="3">
    <source>
        <dbReference type="ARBA" id="ARBA00006341"/>
    </source>
</evidence>
<evidence type="ECO:0000256" key="1">
    <source>
        <dbReference type="ARBA" id="ARBA00004974"/>
    </source>
</evidence>
<dbReference type="FunFam" id="3.30.70.260:FF:000001">
    <property type="entry name" value="Acetolactate synthase, small subunit"/>
    <property type="match status" value="1"/>
</dbReference>
<comment type="catalytic activity">
    <reaction evidence="7 8">
        <text>2 pyruvate + H(+) = (2S)-2-acetolactate + CO2</text>
        <dbReference type="Rhea" id="RHEA:25249"/>
        <dbReference type="ChEBI" id="CHEBI:15361"/>
        <dbReference type="ChEBI" id="CHEBI:15378"/>
        <dbReference type="ChEBI" id="CHEBI:16526"/>
        <dbReference type="ChEBI" id="CHEBI:58476"/>
        <dbReference type="EC" id="2.2.1.6"/>
    </reaction>
</comment>
<dbReference type="EC" id="2.2.1.6" evidence="8"/>
<dbReference type="AlphaFoldDB" id="A0A9D1AMQ6"/>
<proteinExistence type="inferred from homology"/>
<dbReference type="InterPro" id="IPR019455">
    <property type="entry name" value="Acetolactate_synth_ssu_C"/>
</dbReference>
<dbReference type="Gene3D" id="3.30.70.1150">
    <property type="entry name" value="ACT-like. Chain A, domain 2"/>
    <property type="match status" value="1"/>
</dbReference>
<sequence length="167" mass="18144">MKYTLSVLVENQPGVLSKVAGLFARRGFNIDSLAVGVTEHPEISRMTIVVNGDEYIVEQVEKQLNKVIPVIKVKVLQPEAFISRELSLIKVNCNTKQRLEIMQIAQLMNAGIVDVTTNSLTLQLAATAEETETCIALLHPFGIKEICRAGTIALEKGSGVTAPSGKK</sequence>
<comment type="pathway">
    <text evidence="1 8">Amino-acid biosynthesis; L-isoleucine biosynthesis; L-isoleucine from 2-oxobutanoate: step 1/4.</text>
</comment>
<comment type="subunit">
    <text evidence="4 8">Dimer of large and small chains.</text>
</comment>
<dbReference type="NCBIfam" id="NF008864">
    <property type="entry name" value="PRK11895.1"/>
    <property type="match status" value="1"/>
</dbReference>
<evidence type="ECO:0000256" key="7">
    <source>
        <dbReference type="ARBA" id="ARBA00048670"/>
    </source>
</evidence>
<dbReference type="InterPro" id="IPR002912">
    <property type="entry name" value="ACT_dom"/>
</dbReference>
<keyword evidence="6 8" id="KW-0100">Branched-chain amino acid biosynthesis</keyword>